<feature type="transmembrane region" description="Helical" evidence="10">
    <location>
        <begin position="158"/>
        <end position="179"/>
    </location>
</feature>
<keyword evidence="13" id="KW-1185">Reference proteome</keyword>
<feature type="domain" description="Palmitoyltransferase DHHC" evidence="11">
    <location>
        <begin position="113"/>
        <end position="237"/>
    </location>
</feature>
<proteinExistence type="inferred from homology"/>
<keyword evidence="2 10" id="KW-0808">Transferase</keyword>
<evidence type="ECO:0000256" key="4">
    <source>
        <dbReference type="ARBA" id="ARBA00022989"/>
    </source>
</evidence>
<dbReference type="PROSITE" id="PS50216">
    <property type="entry name" value="DHHC"/>
    <property type="match status" value="1"/>
</dbReference>
<evidence type="ECO:0000256" key="6">
    <source>
        <dbReference type="ARBA" id="ARBA00023139"/>
    </source>
</evidence>
<comment type="subcellular location">
    <subcellularLocation>
        <location evidence="1">Membrane</location>
        <topology evidence="1">Multi-pass membrane protein</topology>
    </subcellularLocation>
</comment>
<comment type="catalytic activity">
    <reaction evidence="9 10">
        <text>L-cysteinyl-[protein] + hexadecanoyl-CoA = S-hexadecanoyl-L-cysteinyl-[protein] + CoA</text>
        <dbReference type="Rhea" id="RHEA:36683"/>
        <dbReference type="Rhea" id="RHEA-COMP:10131"/>
        <dbReference type="Rhea" id="RHEA-COMP:11032"/>
        <dbReference type="ChEBI" id="CHEBI:29950"/>
        <dbReference type="ChEBI" id="CHEBI:57287"/>
        <dbReference type="ChEBI" id="CHEBI:57379"/>
        <dbReference type="ChEBI" id="CHEBI:74151"/>
        <dbReference type="EC" id="2.3.1.225"/>
    </reaction>
</comment>
<comment type="similarity">
    <text evidence="10">Belongs to the DHHC palmitoyltransferase family.</text>
</comment>
<comment type="domain">
    <text evidence="10">The DHHC domain is required for palmitoyltransferase activity.</text>
</comment>
<keyword evidence="8 10" id="KW-0012">Acyltransferase</keyword>
<dbReference type="InterPro" id="IPR001594">
    <property type="entry name" value="Palmitoyltrfase_DHHC"/>
</dbReference>
<feature type="transmembrane region" description="Helical" evidence="10">
    <location>
        <begin position="12"/>
        <end position="36"/>
    </location>
</feature>
<keyword evidence="3 10" id="KW-0812">Transmembrane</keyword>
<sequence length="316" mass="36056">MALRLIEVTSVYMGPVLLTLASIFLSLAIFCYFSVFIPFHYPSEEDESDTNWTFGYITQMIWSLYVILGVLANYYFAITTPPGSMLDKASIGDHDNASFQDVLLEMESFTELPSICKRCNLPKPERTHHCSVCKRCVLKYDHHCPWIHNCVGHFNHRYFVMFMTYLFIACPYYVSMGVGPFMLLADEETPWPYRLDKSLVAFSMVAATVIGIAVGGMGGWHWYLTLTAQTTLEQYNNNFMKSVCDKKGDTFHNMYDFGAVRNLQDFFNIGPRGHYPWYTALLPLRIPPIGNGKKFEKSGRGFVLACNDDDDGDDIV</sequence>
<feature type="transmembrane region" description="Helical" evidence="10">
    <location>
        <begin position="199"/>
        <end position="224"/>
    </location>
</feature>
<dbReference type="InterPro" id="IPR039859">
    <property type="entry name" value="PFA4/ZDH16/20/ERF2-like"/>
</dbReference>
<evidence type="ECO:0000259" key="11">
    <source>
        <dbReference type="Pfam" id="PF01529"/>
    </source>
</evidence>
<evidence type="ECO:0000256" key="10">
    <source>
        <dbReference type="RuleBase" id="RU079119"/>
    </source>
</evidence>
<dbReference type="AlphaFoldDB" id="A0A9P5SHT2"/>
<dbReference type="Pfam" id="PF01529">
    <property type="entry name" value="DHHC"/>
    <property type="match status" value="1"/>
</dbReference>
<evidence type="ECO:0000256" key="7">
    <source>
        <dbReference type="ARBA" id="ARBA00023288"/>
    </source>
</evidence>
<keyword evidence="5 10" id="KW-0472">Membrane</keyword>
<protein>
    <recommendedName>
        <fullName evidence="10">Palmitoyltransferase</fullName>
        <ecNumber evidence="10">2.3.1.225</ecNumber>
    </recommendedName>
</protein>
<keyword evidence="6" id="KW-0564">Palmitate</keyword>
<name>A0A9P5SHT2_9FUNG</name>
<dbReference type="EC" id="2.3.1.225" evidence="10"/>
<evidence type="ECO:0000256" key="8">
    <source>
        <dbReference type="ARBA" id="ARBA00023315"/>
    </source>
</evidence>
<dbReference type="Proteomes" id="UP000696485">
    <property type="component" value="Unassembled WGS sequence"/>
</dbReference>
<gene>
    <name evidence="12" type="ORF">BG006_008980</name>
</gene>
<comment type="caution">
    <text evidence="12">The sequence shown here is derived from an EMBL/GenBank/DDBJ whole genome shotgun (WGS) entry which is preliminary data.</text>
</comment>
<feature type="transmembrane region" description="Helical" evidence="10">
    <location>
        <begin position="56"/>
        <end position="76"/>
    </location>
</feature>
<dbReference type="GO" id="GO:0019706">
    <property type="term" value="F:protein-cysteine S-palmitoyltransferase activity"/>
    <property type="evidence" value="ECO:0007669"/>
    <property type="project" value="UniProtKB-EC"/>
</dbReference>
<accession>A0A9P5SHT2</accession>
<organism evidence="12 13">
    <name type="scientific">Podila minutissima</name>
    <dbReference type="NCBI Taxonomy" id="64525"/>
    <lineage>
        <taxon>Eukaryota</taxon>
        <taxon>Fungi</taxon>
        <taxon>Fungi incertae sedis</taxon>
        <taxon>Mucoromycota</taxon>
        <taxon>Mortierellomycotina</taxon>
        <taxon>Mortierellomycetes</taxon>
        <taxon>Mortierellales</taxon>
        <taxon>Mortierellaceae</taxon>
        <taxon>Podila</taxon>
    </lineage>
</organism>
<evidence type="ECO:0000313" key="12">
    <source>
        <dbReference type="EMBL" id="KAF9327769.1"/>
    </source>
</evidence>
<evidence type="ECO:0000256" key="9">
    <source>
        <dbReference type="ARBA" id="ARBA00048048"/>
    </source>
</evidence>
<keyword evidence="4 10" id="KW-1133">Transmembrane helix</keyword>
<evidence type="ECO:0000256" key="2">
    <source>
        <dbReference type="ARBA" id="ARBA00022679"/>
    </source>
</evidence>
<evidence type="ECO:0000256" key="5">
    <source>
        <dbReference type="ARBA" id="ARBA00023136"/>
    </source>
</evidence>
<evidence type="ECO:0000313" key="13">
    <source>
        <dbReference type="Proteomes" id="UP000696485"/>
    </source>
</evidence>
<dbReference type="GO" id="GO:0016020">
    <property type="term" value="C:membrane"/>
    <property type="evidence" value="ECO:0007669"/>
    <property type="project" value="UniProtKB-SubCell"/>
</dbReference>
<dbReference type="EMBL" id="JAAAUY010000630">
    <property type="protein sequence ID" value="KAF9327769.1"/>
    <property type="molecule type" value="Genomic_DNA"/>
</dbReference>
<keyword evidence="7" id="KW-0449">Lipoprotein</keyword>
<dbReference type="PANTHER" id="PTHR12246">
    <property type="entry name" value="PALMITOYLTRANSFERASE ZDHHC16"/>
    <property type="match status" value="1"/>
</dbReference>
<reference evidence="12" key="1">
    <citation type="journal article" date="2020" name="Fungal Divers.">
        <title>Resolving the Mortierellaceae phylogeny through synthesis of multi-gene phylogenetics and phylogenomics.</title>
        <authorList>
            <person name="Vandepol N."/>
            <person name="Liber J."/>
            <person name="Desiro A."/>
            <person name="Na H."/>
            <person name="Kennedy M."/>
            <person name="Barry K."/>
            <person name="Grigoriev I.V."/>
            <person name="Miller A.N."/>
            <person name="O'Donnell K."/>
            <person name="Stajich J.E."/>
            <person name="Bonito G."/>
        </authorList>
    </citation>
    <scope>NUCLEOTIDE SEQUENCE</scope>
    <source>
        <strain evidence="12">NVP1</strain>
    </source>
</reference>
<evidence type="ECO:0000256" key="3">
    <source>
        <dbReference type="ARBA" id="ARBA00022692"/>
    </source>
</evidence>
<evidence type="ECO:0000256" key="1">
    <source>
        <dbReference type="ARBA" id="ARBA00004141"/>
    </source>
</evidence>